<evidence type="ECO:0000313" key="2">
    <source>
        <dbReference type="Proteomes" id="UP000676409"/>
    </source>
</evidence>
<accession>A0A975FWS5</accession>
<name>A0A975FWS5_9CAUL</name>
<keyword evidence="2" id="KW-1185">Reference proteome</keyword>
<proteinExistence type="predicted"/>
<dbReference type="RefSeq" id="WP_211936778.1">
    <property type="nucleotide sequence ID" value="NZ_CP073078.1"/>
</dbReference>
<gene>
    <name evidence="1" type="ORF">KCG34_16795</name>
</gene>
<dbReference type="KEGG" id="caul:KCG34_16795"/>
<dbReference type="AlphaFoldDB" id="A0A975FWS5"/>
<dbReference type="Proteomes" id="UP000676409">
    <property type="component" value="Chromosome"/>
</dbReference>
<sequence>MTAGGSGYRRGEWDCEQRVEIEMTADAAAFHIRERLTALKAGAVVFDRERRDTVPRTIME</sequence>
<protein>
    <submittedName>
        <fullName evidence="1">Uncharacterized protein</fullName>
    </submittedName>
</protein>
<organism evidence="1 2">
    <name type="scientific">Phenylobacterium montanum</name>
    <dbReference type="NCBI Taxonomy" id="2823693"/>
    <lineage>
        <taxon>Bacteria</taxon>
        <taxon>Pseudomonadati</taxon>
        <taxon>Pseudomonadota</taxon>
        <taxon>Alphaproteobacteria</taxon>
        <taxon>Caulobacterales</taxon>
        <taxon>Caulobacteraceae</taxon>
        <taxon>Phenylobacterium</taxon>
    </lineage>
</organism>
<reference evidence="1" key="1">
    <citation type="submission" date="2021-04" db="EMBL/GenBank/DDBJ databases">
        <title>The complete genome sequence of Caulobacter sp. S6.</title>
        <authorList>
            <person name="Tang Y."/>
            <person name="Ouyang W."/>
            <person name="Liu Q."/>
            <person name="Huang B."/>
            <person name="Guo Z."/>
            <person name="Lei P."/>
        </authorList>
    </citation>
    <scope>NUCLEOTIDE SEQUENCE</scope>
    <source>
        <strain evidence="1">S6</strain>
    </source>
</reference>
<dbReference type="EMBL" id="CP073078">
    <property type="protein sequence ID" value="QUD86725.1"/>
    <property type="molecule type" value="Genomic_DNA"/>
</dbReference>
<evidence type="ECO:0000313" key="1">
    <source>
        <dbReference type="EMBL" id="QUD86725.1"/>
    </source>
</evidence>